<comment type="caution">
    <text evidence="1">The sequence shown here is derived from an EMBL/GenBank/DDBJ whole genome shotgun (WGS) entry which is preliminary data.</text>
</comment>
<gene>
    <name evidence="1" type="ORF">QTO34_003013</name>
</gene>
<accession>A0AA40HUA9</accession>
<proteinExistence type="predicted"/>
<evidence type="ECO:0000313" key="1">
    <source>
        <dbReference type="EMBL" id="KAK1336972.1"/>
    </source>
</evidence>
<name>A0AA40HUA9_CNENI</name>
<reference evidence="1" key="1">
    <citation type="submission" date="2023-06" db="EMBL/GenBank/DDBJ databases">
        <title>Reference genome for the Northern bat (Eptesicus nilssonii), a most northern bat species.</title>
        <authorList>
            <person name="Laine V.N."/>
            <person name="Pulliainen A.T."/>
            <person name="Lilley T.M."/>
        </authorList>
    </citation>
    <scope>NUCLEOTIDE SEQUENCE</scope>
    <source>
        <strain evidence="1">BLF_Eptnil</strain>
        <tissue evidence="1">Kidney</tissue>
    </source>
</reference>
<sequence>MRSEERSCFHYIKVQVKPQLLMSKLQHVIQKISSGCWPGTPSLPLATCPPLLLLAAACGAQSPITAWVPGAEGAGWQPHPPLLLLVTTCGGPIAPLVALRLNQWGIGPPPCSLSAWEPCAVGRSAPARRLVACTHLGLVLSTHLLHHPTPVQLSSGPIGACSAECRPIACHVPCRPLVISAHHSKDLTELLQSHDKTLVDEELLPMDEQRPWFLRMESTGKNAVKNVEMTKDFRVLYTH</sequence>
<dbReference type="AlphaFoldDB" id="A0AA40HUA9"/>
<dbReference type="EMBL" id="JAULJE010000012">
    <property type="protein sequence ID" value="KAK1336972.1"/>
    <property type="molecule type" value="Genomic_DNA"/>
</dbReference>
<keyword evidence="2" id="KW-1185">Reference proteome</keyword>
<organism evidence="1 2">
    <name type="scientific">Cnephaeus nilssonii</name>
    <name type="common">Northern bat</name>
    <name type="synonym">Eptesicus nilssonii</name>
    <dbReference type="NCBI Taxonomy" id="3371016"/>
    <lineage>
        <taxon>Eukaryota</taxon>
        <taxon>Metazoa</taxon>
        <taxon>Chordata</taxon>
        <taxon>Craniata</taxon>
        <taxon>Vertebrata</taxon>
        <taxon>Euteleostomi</taxon>
        <taxon>Mammalia</taxon>
        <taxon>Eutheria</taxon>
        <taxon>Laurasiatheria</taxon>
        <taxon>Chiroptera</taxon>
        <taxon>Yangochiroptera</taxon>
        <taxon>Vespertilionidae</taxon>
        <taxon>Cnephaeus</taxon>
    </lineage>
</organism>
<protein>
    <submittedName>
        <fullName evidence="1">Uncharacterized protein</fullName>
    </submittedName>
</protein>
<evidence type="ECO:0000313" key="2">
    <source>
        <dbReference type="Proteomes" id="UP001177744"/>
    </source>
</evidence>
<dbReference type="Proteomes" id="UP001177744">
    <property type="component" value="Unassembled WGS sequence"/>
</dbReference>